<keyword evidence="2" id="KW-1185">Reference proteome</keyword>
<dbReference type="EMBL" id="BKCF01000001">
    <property type="protein sequence ID" value="GEQ84493.1"/>
    <property type="molecule type" value="Genomic_DNA"/>
</dbReference>
<accession>A0A5J4FSW9</accession>
<proteinExistence type="predicted"/>
<sequence length="56" mass="6430">MLDLIWFHRSLVIAMSIKDLILGLNIKFVNPTNYNGQTSFLLFSRNYVAGIKKQSV</sequence>
<dbReference type="Proteomes" id="UP000326994">
    <property type="component" value="Unassembled WGS sequence"/>
</dbReference>
<protein>
    <submittedName>
        <fullName evidence="1">Uncharacterized protein</fullName>
    </submittedName>
</protein>
<comment type="caution">
    <text evidence="1">The sequence shown here is derived from an EMBL/GenBank/DDBJ whole genome shotgun (WGS) entry which is preliminary data.</text>
</comment>
<dbReference type="AlphaFoldDB" id="A0A5J4FSW9"/>
<evidence type="ECO:0000313" key="1">
    <source>
        <dbReference type="EMBL" id="GEQ84493.1"/>
    </source>
</evidence>
<evidence type="ECO:0000313" key="2">
    <source>
        <dbReference type="Proteomes" id="UP000326994"/>
    </source>
</evidence>
<gene>
    <name evidence="1" type="ORF">ULMS_00010</name>
</gene>
<organism evidence="1 2">
    <name type="scientific">Patiriisocius marinistellae</name>
    <dbReference type="NCBI Taxonomy" id="2494560"/>
    <lineage>
        <taxon>Bacteria</taxon>
        <taxon>Pseudomonadati</taxon>
        <taxon>Bacteroidota</taxon>
        <taxon>Flavobacteriia</taxon>
        <taxon>Flavobacteriales</taxon>
        <taxon>Flavobacteriaceae</taxon>
        <taxon>Patiriisocius</taxon>
    </lineage>
</organism>
<name>A0A5J4FSW9_9FLAO</name>
<reference evidence="1 2" key="1">
    <citation type="submission" date="2019-08" db="EMBL/GenBank/DDBJ databases">
        <title>Ulvibacter marinistellae sp. nov., isolated from a starfish, Patiria pectinifera.</title>
        <authorList>
            <person name="Kawano K."/>
            <person name="Ushijima N."/>
            <person name="Kihara M."/>
            <person name="Itoh H."/>
        </authorList>
    </citation>
    <scope>NUCLEOTIDE SEQUENCE [LARGE SCALE GENOMIC DNA]</scope>
    <source>
        <strain evidence="1 2">KK4</strain>
    </source>
</reference>